<dbReference type="PANTHER" id="PTHR30055">
    <property type="entry name" value="HTH-TYPE TRANSCRIPTIONAL REGULATOR RUTR"/>
    <property type="match status" value="1"/>
</dbReference>
<comment type="caution">
    <text evidence="7">The sequence shown here is derived from an EMBL/GenBank/DDBJ whole genome shotgun (WGS) entry which is preliminary data.</text>
</comment>
<protein>
    <submittedName>
        <fullName evidence="7">TetR family transcriptional regulator</fullName>
    </submittedName>
</protein>
<evidence type="ECO:0000313" key="8">
    <source>
        <dbReference type="Proteomes" id="UP001528912"/>
    </source>
</evidence>
<dbReference type="Pfam" id="PF00440">
    <property type="entry name" value="TetR_N"/>
    <property type="match status" value="1"/>
</dbReference>
<dbReference type="InterPro" id="IPR001647">
    <property type="entry name" value="HTH_TetR"/>
</dbReference>
<dbReference type="PROSITE" id="PS50977">
    <property type="entry name" value="HTH_TETR_2"/>
    <property type="match status" value="1"/>
</dbReference>
<keyword evidence="8" id="KW-1185">Reference proteome</keyword>
<dbReference type="PANTHER" id="PTHR30055:SF151">
    <property type="entry name" value="TRANSCRIPTIONAL REGULATORY PROTEIN"/>
    <property type="match status" value="1"/>
</dbReference>
<dbReference type="PRINTS" id="PR00455">
    <property type="entry name" value="HTHTETR"/>
</dbReference>
<dbReference type="InterPro" id="IPR003012">
    <property type="entry name" value="Tet_transcr_reg_TetR"/>
</dbReference>
<feature type="domain" description="HTH tetR-type" evidence="6">
    <location>
        <begin position="2"/>
        <end position="62"/>
    </location>
</feature>
<accession>A0ABT6C2V5</accession>
<dbReference type="InterPro" id="IPR050109">
    <property type="entry name" value="HTH-type_TetR-like_transc_reg"/>
</dbReference>
<dbReference type="PROSITE" id="PS01081">
    <property type="entry name" value="HTH_TETR_1"/>
    <property type="match status" value="1"/>
</dbReference>
<evidence type="ECO:0000259" key="6">
    <source>
        <dbReference type="PROSITE" id="PS50977"/>
    </source>
</evidence>
<evidence type="ECO:0000256" key="1">
    <source>
        <dbReference type="ARBA" id="ARBA00022491"/>
    </source>
</evidence>
<dbReference type="InterPro" id="IPR023772">
    <property type="entry name" value="DNA-bd_HTH_TetR-type_CS"/>
</dbReference>
<evidence type="ECO:0000256" key="4">
    <source>
        <dbReference type="ARBA" id="ARBA00023163"/>
    </source>
</evidence>
<dbReference type="InterPro" id="IPR036271">
    <property type="entry name" value="Tet_transcr_reg_TetR-rel_C_sf"/>
</dbReference>
<dbReference type="Gene3D" id="1.10.10.60">
    <property type="entry name" value="Homeodomain-like"/>
    <property type="match status" value="1"/>
</dbReference>
<keyword evidence="2" id="KW-0805">Transcription regulation</keyword>
<evidence type="ECO:0000256" key="3">
    <source>
        <dbReference type="ARBA" id="ARBA00023125"/>
    </source>
</evidence>
<evidence type="ECO:0000313" key="7">
    <source>
        <dbReference type="EMBL" id="MDF8263040.1"/>
    </source>
</evidence>
<dbReference type="SUPFAM" id="SSF46689">
    <property type="entry name" value="Homeodomain-like"/>
    <property type="match status" value="1"/>
</dbReference>
<dbReference type="Gene3D" id="1.10.357.10">
    <property type="entry name" value="Tetracycline Repressor, domain 2"/>
    <property type="match status" value="1"/>
</dbReference>
<feature type="DNA-binding region" description="H-T-H motif" evidence="5">
    <location>
        <begin position="25"/>
        <end position="44"/>
    </location>
</feature>
<evidence type="ECO:0000256" key="5">
    <source>
        <dbReference type="PROSITE-ProRule" id="PRU00335"/>
    </source>
</evidence>
<keyword evidence="3 5" id="KW-0238">DNA-binding</keyword>
<dbReference type="RefSeq" id="WP_277190843.1">
    <property type="nucleotide sequence ID" value="NZ_JAROAV010000008.1"/>
</dbReference>
<dbReference type="EMBL" id="JAROAV010000008">
    <property type="protein sequence ID" value="MDF8263040.1"/>
    <property type="molecule type" value="Genomic_DNA"/>
</dbReference>
<dbReference type="Proteomes" id="UP001528912">
    <property type="component" value="Unassembled WGS sequence"/>
</dbReference>
<evidence type="ECO:0000256" key="2">
    <source>
        <dbReference type="ARBA" id="ARBA00023015"/>
    </source>
</evidence>
<keyword evidence="4" id="KW-0804">Transcription</keyword>
<name>A0ABT6C2V5_9MICO</name>
<keyword evidence="1" id="KW-0678">Repressor</keyword>
<reference evidence="7 8" key="1">
    <citation type="submission" date="2023-03" db="EMBL/GenBank/DDBJ databases">
        <title>YIM 133296 draft genome.</title>
        <authorList>
            <person name="Xiong L."/>
        </authorList>
    </citation>
    <scope>NUCLEOTIDE SEQUENCE [LARGE SCALE GENOMIC DNA]</scope>
    <source>
        <strain evidence="7 8">YIM 133296</strain>
    </source>
</reference>
<sequence>MAIRRQDILAAAQRILSEYGLADLTMRRLAAELDVQPGALYWHVPNKQALLAELADDLLARVPEPSSRRRWDRQLTQLATDLRTTLLGQRDGAEVVSASRASSLDTSHLGKRIVEIVQAGGHTHAHASASRDALLHFVIGYTFDEQSHALMAEHGAAPARFGDSDAAYAAALSVVIAGVRAPTAGRAAPRPAG</sequence>
<gene>
    <name evidence="7" type="ORF">P4R38_02120</name>
</gene>
<dbReference type="InterPro" id="IPR004111">
    <property type="entry name" value="Repressor_TetR_C"/>
</dbReference>
<dbReference type="Pfam" id="PF02909">
    <property type="entry name" value="TetR_C_1"/>
    <property type="match status" value="1"/>
</dbReference>
<dbReference type="PRINTS" id="PR00400">
    <property type="entry name" value="TETREPRESSOR"/>
</dbReference>
<dbReference type="SUPFAM" id="SSF48498">
    <property type="entry name" value="Tetracyclin repressor-like, C-terminal domain"/>
    <property type="match status" value="1"/>
</dbReference>
<dbReference type="InterPro" id="IPR009057">
    <property type="entry name" value="Homeodomain-like_sf"/>
</dbReference>
<organism evidence="7 8">
    <name type="scientific">Luteipulveratus flavus</name>
    <dbReference type="NCBI Taxonomy" id="3031728"/>
    <lineage>
        <taxon>Bacteria</taxon>
        <taxon>Bacillati</taxon>
        <taxon>Actinomycetota</taxon>
        <taxon>Actinomycetes</taxon>
        <taxon>Micrococcales</taxon>
        <taxon>Dermacoccaceae</taxon>
        <taxon>Luteipulveratus</taxon>
    </lineage>
</organism>
<proteinExistence type="predicted"/>